<dbReference type="SMART" id="SM00547">
    <property type="entry name" value="ZnF_RBZ"/>
    <property type="match status" value="2"/>
</dbReference>
<dbReference type="PROSITE" id="PS50203">
    <property type="entry name" value="CALPAIN_CAT"/>
    <property type="match status" value="1"/>
</dbReference>
<dbReference type="GO" id="GO:0008270">
    <property type="term" value="F:zinc ion binding"/>
    <property type="evidence" value="ECO:0007669"/>
    <property type="project" value="UniProtKB-KW"/>
</dbReference>
<feature type="domain" description="Calpain catalytic" evidence="9">
    <location>
        <begin position="177"/>
        <end position="219"/>
    </location>
</feature>
<dbReference type="Pfam" id="PF00641">
    <property type="entry name" value="Zn_ribbon_RanBP"/>
    <property type="match status" value="2"/>
</dbReference>
<dbReference type="HOGENOM" id="CLU_554632_0_0_1"/>
<evidence type="ECO:0000256" key="2">
    <source>
        <dbReference type="ARBA" id="ARBA00022723"/>
    </source>
</evidence>
<dbReference type="PhylomeDB" id="B4H9X3"/>
<evidence type="ECO:0000313" key="10">
    <source>
        <dbReference type="EMBL" id="EDW36630.1"/>
    </source>
</evidence>
<dbReference type="Gene3D" id="3.90.70.10">
    <property type="entry name" value="Cysteine proteinases"/>
    <property type="match status" value="1"/>
</dbReference>
<sequence>MFLCLQSSLAADLRRCARPSRSSRPNSKPQQQAETPTNRDEPWTCKKCTLVNYSSAMACIVCGGSKLKSISSIEDMTLRKGEFWTCSHCTLKNSLHYGLCSACKSIRLLPVETVRERPDGQSYEDQDAAAAGHLPPGTANEAKIPTGIAMPMPMPLSLPMTVPMPMLQLPAAVVHHDSSLWTDDLRDALMPHGASESVFWISFEDVLNYFDCIDICKVRSGWNEVRLQGTLQPLCSISCVLLTVLEPTEAEFTLFQEGQRNSEKSQRSQLDLCVVIFRTRSPAAPEIGRLVEHSKRQVRGFVGCHKMLERDIYLLVCLAFNHWHTGIEDPHQYPQCILAIHSSKRLLVEQIIPSPHLLADAIISLTLTKGQRHEGREGMTAYYLTKGWAGLVVMVENRHENKWIHVKCDCQESYNVVSTRGELKTVDSVPPLQRQVIIVLTQLEGSGGFSIAHRLTHRLANSRGLHDWGPPGATHCPPIENVHGLHAPRLIT</sequence>
<dbReference type="InterPro" id="IPR001876">
    <property type="entry name" value="Znf_RanBP2"/>
</dbReference>
<dbReference type="Gene3D" id="4.10.1060.10">
    <property type="entry name" value="Zinc finger, RanBP2-type"/>
    <property type="match status" value="1"/>
</dbReference>
<dbReference type="EMBL" id="CH479232">
    <property type="protein sequence ID" value="EDW36630.1"/>
    <property type="molecule type" value="Genomic_DNA"/>
</dbReference>
<reference evidence="10 11" key="1">
    <citation type="journal article" date="2007" name="Nature">
        <title>Evolution of genes and genomes on the Drosophila phylogeny.</title>
        <authorList>
            <consortium name="Drosophila 12 Genomes Consortium"/>
            <person name="Clark A.G."/>
            <person name="Eisen M.B."/>
            <person name="Smith D.R."/>
            <person name="Bergman C.M."/>
            <person name="Oliver B."/>
            <person name="Markow T.A."/>
            <person name="Kaufman T.C."/>
            <person name="Kellis M."/>
            <person name="Gelbart W."/>
            <person name="Iyer V.N."/>
            <person name="Pollard D.A."/>
            <person name="Sackton T.B."/>
            <person name="Larracuente A.M."/>
            <person name="Singh N.D."/>
            <person name="Abad J.P."/>
            <person name="Abt D.N."/>
            <person name="Adryan B."/>
            <person name="Aguade M."/>
            <person name="Akashi H."/>
            <person name="Anderson W.W."/>
            <person name="Aquadro C.F."/>
            <person name="Ardell D.H."/>
            <person name="Arguello R."/>
            <person name="Artieri C.G."/>
            <person name="Barbash D.A."/>
            <person name="Barker D."/>
            <person name="Barsanti P."/>
            <person name="Batterham P."/>
            <person name="Batzoglou S."/>
            <person name="Begun D."/>
            <person name="Bhutkar A."/>
            <person name="Blanco E."/>
            <person name="Bosak S.A."/>
            <person name="Bradley R.K."/>
            <person name="Brand A.D."/>
            <person name="Brent M.R."/>
            <person name="Brooks A.N."/>
            <person name="Brown R.H."/>
            <person name="Butlin R.K."/>
            <person name="Caggese C."/>
            <person name="Calvi B.R."/>
            <person name="Bernardo de Carvalho A."/>
            <person name="Caspi A."/>
            <person name="Castrezana S."/>
            <person name="Celniker S.E."/>
            <person name="Chang J.L."/>
            <person name="Chapple C."/>
            <person name="Chatterji S."/>
            <person name="Chinwalla A."/>
            <person name="Civetta A."/>
            <person name="Clifton S.W."/>
            <person name="Comeron J.M."/>
            <person name="Costello J.C."/>
            <person name="Coyne J.A."/>
            <person name="Daub J."/>
            <person name="David R.G."/>
            <person name="Delcher A.L."/>
            <person name="Delehaunty K."/>
            <person name="Do C.B."/>
            <person name="Ebling H."/>
            <person name="Edwards K."/>
            <person name="Eickbush T."/>
            <person name="Evans J.D."/>
            <person name="Filipski A."/>
            <person name="Findeiss S."/>
            <person name="Freyhult E."/>
            <person name="Fulton L."/>
            <person name="Fulton R."/>
            <person name="Garcia A.C."/>
            <person name="Gardiner A."/>
            <person name="Garfield D.A."/>
            <person name="Garvin B.E."/>
            <person name="Gibson G."/>
            <person name="Gilbert D."/>
            <person name="Gnerre S."/>
            <person name="Godfrey J."/>
            <person name="Good R."/>
            <person name="Gotea V."/>
            <person name="Gravely B."/>
            <person name="Greenberg A.J."/>
            <person name="Griffiths-Jones S."/>
            <person name="Gross S."/>
            <person name="Guigo R."/>
            <person name="Gustafson E.A."/>
            <person name="Haerty W."/>
            <person name="Hahn M.W."/>
            <person name="Halligan D.L."/>
            <person name="Halpern A.L."/>
            <person name="Halter G.M."/>
            <person name="Han M.V."/>
            <person name="Heger A."/>
            <person name="Hillier L."/>
            <person name="Hinrichs A.S."/>
            <person name="Holmes I."/>
            <person name="Hoskins R.A."/>
            <person name="Hubisz M.J."/>
            <person name="Hultmark D."/>
            <person name="Huntley M.A."/>
            <person name="Jaffe D.B."/>
            <person name="Jagadeeshan S."/>
            <person name="Jeck W.R."/>
            <person name="Johnson J."/>
            <person name="Jones C.D."/>
            <person name="Jordan W.C."/>
            <person name="Karpen G.H."/>
            <person name="Kataoka E."/>
            <person name="Keightley P.D."/>
            <person name="Kheradpour P."/>
            <person name="Kirkness E.F."/>
            <person name="Koerich L.B."/>
            <person name="Kristiansen K."/>
            <person name="Kudrna D."/>
            <person name="Kulathinal R.J."/>
            <person name="Kumar S."/>
            <person name="Kwok R."/>
            <person name="Lander E."/>
            <person name="Langley C.H."/>
            <person name="Lapoint R."/>
            <person name="Lazzaro B.P."/>
            <person name="Lee S.J."/>
            <person name="Levesque L."/>
            <person name="Li R."/>
            <person name="Lin C.F."/>
            <person name="Lin M.F."/>
            <person name="Lindblad-Toh K."/>
            <person name="Llopart A."/>
            <person name="Long M."/>
            <person name="Low L."/>
            <person name="Lozovsky E."/>
            <person name="Lu J."/>
            <person name="Luo M."/>
            <person name="Machado C.A."/>
            <person name="Makalowski W."/>
            <person name="Marzo M."/>
            <person name="Matsuda M."/>
            <person name="Matzkin L."/>
            <person name="McAllister B."/>
            <person name="McBride C.S."/>
            <person name="McKernan B."/>
            <person name="McKernan K."/>
            <person name="Mendez-Lago M."/>
            <person name="Minx P."/>
            <person name="Mollenhauer M.U."/>
            <person name="Montooth K."/>
            <person name="Mount S.M."/>
            <person name="Mu X."/>
            <person name="Myers E."/>
            <person name="Negre B."/>
            <person name="Newfeld S."/>
            <person name="Nielsen R."/>
            <person name="Noor M.A."/>
            <person name="O'Grady P."/>
            <person name="Pachter L."/>
            <person name="Papaceit M."/>
            <person name="Parisi M.J."/>
            <person name="Parisi M."/>
            <person name="Parts L."/>
            <person name="Pedersen J.S."/>
            <person name="Pesole G."/>
            <person name="Phillippy A.M."/>
            <person name="Ponting C.P."/>
            <person name="Pop M."/>
            <person name="Porcelli D."/>
            <person name="Powell J.R."/>
            <person name="Prohaska S."/>
            <person name="Pruitt K."/>
            <person name="Puig M."/>
            <person name="Quesneville H."/>
            <person name="Ram K.R."/>
            <person name="Rand D."/>
            <person name="Rasmussen M.D."/>
            <person name="Reed L.K."/>
            <person name="Reenan R."/>
            <person name="Reily A."/>
            <person name="Remington K.A."/>
            <person name="Rieger T.T."/>
            <person name="Ritchie M.G."/>
            <person name="Robin C."/>
            <person name="Rogers Y.H."/>
            <person name="Rohde C."/>
            <person name="Rozas J."/>
            <person name="Rubenfield M.J."/>
            <person name="Ruiz A."/>
            <person name="Russo S."/>
            <person name="Salzberg S.L."/>
            <person name="Sanchez-Gracia A."/>
            <person name="Saranga D.J."/>
            <person name="Sato H."/>
            <person name="Schaeffer S.W."/>
            <person name="Schatz M.C."/>
            <person name="Schlenke T."/>
            <person name="Schwartz R."/>
            <person name="Segarra C."/>
            <person name="Singh R.S."/>
            <person name="Sirot L."/>
            <person name="Sirota M."/>
            <person name="Sisneros N.B."/>
            <person name="Smith C.D."/>
            <person name="Smith T.F."/>
            <person name="Spieth J."/>
            <person name="Stage D.E."/>
            <person name="Stark A."/>
            <person name="Stephan W."/>
            <person name="Strausberg R.L."/>
            <person name="Strempel S."/>
            <person name="Sturgill D."/>
            <person name="Sutton G."/>
            <person name="Sutton G.G."/>
            <person name="Tao W."/>
            <person name="Teichmann S."/>
            <person name="Tobari Y.N."/>
            <person name="Tomimura Y."/>
            <person name="Tsolas J.M."/>
            <person name="Valente V.L."/>
            <person name="Venter E."/>
            <person name="Venter J.C."/>
            <person name="Vicario S."/>
            <person name="Vieira F.G."/>
            <person name="Vilella A.J."/>
            <person name="Villasante A."/>
            <person name="Walenz B."/>
            <person name="Wang J."/>
            <person name="Wasserman M."/>
            <person name="Watts T."/>
            <person name="Wilson D."/>
            <person name="Wilson R.K."/>
            <person name="Wing R.A."/>
            <person name="Wolfner M.F."/>
            <person name="Wong A."/>
            <person name="Wong G.K."/>
            <person name="Wu C.I."/>
            <person name="Wu G."/>
            <person name="Yamamoto D."/>
            <person name="Yang H.P."/>
            <person name="Yang S.P."/>
            <person name="Yorke J.A."/>
            <person name="Yoshida K."/>
            <person name="Zdobnov E."/>
            <person name="Zhang P."/>
            <person name="Zhang Y."/>
            <person name="Zimin A.V."/>
            <person name="Baldwin J."/>
            <person name="Abdouelleil A."/>
            <person name="Abdulkadir J."/>
            <person name="Abebe A."/>
            <person name="Abera B."/>
            <person name="Abreu J."/>
            <person name="Acer S.C."/>
            <person name="Aftuck L."/>
            <person name="Alexander A."/>
            <person name="An P."/>
            <person name="Anderson E."/>
            <person name="Anderson S."/>
            <person name="Arachi H."/>
            <person name="Azer M."/>
            <person name="Bachantsang P."/>
            <person name="Barry A."/>
            <person name="Bayul T."/>
            <person name="Berlin A."/>
            <person name="Bessette D."/>
            <person name="Bloom T."/>
            <person name="Blye J."/>
            <person name="Boguslavskiy L."/>
            <person name="Bonnet C."/>
            <person name="Boukhgalter B."/>
            <person name="Bourzgui I."/>
            <person name="Brown A."/>
            <person name="Cahill P."/>
            <person name="Channer S."/>
            <person name="Cheshatsang Y."/>
            <person name="Chuda L."/>
            <person name="Citroen M."/>
            <person name="Collymore A."/>
            <person name="Cooke P."/>
            <person name="Costello M."/>
            <person name="D'Aco K."/>
            <person name="Daza R."/>
            <person name="De Haan G."/>
            <person name="DeGray S."/>
            <person name="DeMaso C."/>
            <person name="Dhargay N."/>
            <person name="Dooley K."/>
            <person name="Dooley E."/>
            <person name="Doricent M."/>
            <person name="Dorje P."/>
            <person name="Dorjee K."/>
            <person name="Dupes A."/>
            <person name="Elong R."/>
            <person name="Falk J."/>
            <person name="Farina A."/>
            <person name="Faro S."/>
            <person name="Ferguson D."/>
            <person name="Fisher S."/>
            <person name="Foley C.D."/>
            <person name="Franke A."/>
            <person name="Friedrich D."/>
            <person name="Gadbois L."/>
            <person name="Gearin G."/>
            <person name="Gearin C.R."/>
            <person name="Giannoukos G."/>
            <person name="Goode T."/>
            <person name="Graham J."/>
            <person name="Grandbois E."/>
            <person name="Grewal S."/>
            <person name="Gyaltsen K."/>
            <person name="Hafez N."/>
            <person name="Hagos B."/>
            <person name="Hall J."/>
            <person name="Henson C."/>
            <person name="Hollinger A."/>
            <person name="Honan T."/>
            <person name="Huard M.D."/>
            <person name="Hughes L."/>
            <person name="Hurhula B."/>
            <person name="Husby M.E."/>
            <person name="Kamat A."/>
            <person name="Kanga B."/>
            <person name="Kashin S."/>
            <person name="Khazanovich D."/>
            <person name="Kisner P."/>
            <person name="Lance K."/>
            <person name="Lara M."/>
            <person name="Lee W."/>
            <person name="Lennon N."/>
            <person name="Letendre F."/>
            <person name="LeVine R."/>
            <person name="Lipovsky A."/>
            <person name="Liu X."/>
            <person name="Liu J."/>
            <person name="Liu S."/>
            <person name="Lokyitsang T."/>
            <person name="Lokyitsang Y."/>
            <person name="Lubonja R."/>
            <person name="Lui A."/>
            <person name="MacDonald P."/>
            <person name="Magnisalis V."/>
            <person name="Maru K."/>
            <person name="Matthews C."/>
            <person name="McCusker W."/>
            <person name="McDonough S."/>
            <person name="Mehta T."/>
            <person name="Meldrim J."/>
            <person name="Meneus L."/>
            <person name="Mihai O."/>
            <person name="Mihalev A."/>
            <person name="Mihova T."/>
            <person name="Mittelman R."/>
            <person name="Mlenga V."/>
            <person name="Montmayeur A."/>
            <person name="Mulrain L."/>
            <person name="Navidi A."/>
            <person name="Naylor J."/>
            <person name="Negash T."/>
            <person name="Nguyen T."/>
            <person name="Nguyen N."/>
            <person name="Nicol R."/>
            <person name="Norbu C."/>
            <person name="Norbu N."/>
            <person name="Novod N."/>
            <person name="O'Neill B."/>
            <person name="Osman S."/>
            <person name="Markiewicz E."/>
            <person name="Oyono O.L."/>
            <person name="Patti C."/>
            <person name="Phunkhang P."/>
            <person name="Pierre F."/>
            <person name="Priest M."/>
            <person name="Raghuraman S."/>
            <person name="Rege F."/>
            <person name="Reyes R."/>
            <person name="Rise C."/>
            <person name="Rogov P."/>
            <person name="Ross K."/>
            <person name="Ryan E."/>
            <person name="Settipalli S."/>
            <person name="Shea T."/>
            <person name="Sherpa N."/>
            <person name="Shi L."/>
            <person name="Shih D."/>
            <person name="Sparrow T."/>
            <person name="Spaulding J."/>
            <person name="Stalker J."/>
            <person name="Stange-Thomann N."/>
            <person name="Stavropoulos S."/>
            <person name="Stone C."/>
            <person name="Strader C."/>
            <person name="Tesfaye S."/>
            <person name="Thomson T."/>
            <person name="Thoulutsang Y."/>
            <person name="Thoulutsang D."/>
            <person name="Topham K."/>
            <person name="Topping I."/>
            <person name="Tsamla T."/>
            <person name="Vassiliev H."/>
            <person name="Vo A."/>
            <person name="Wangchuk T."/>
            <person name="Wangdi T."/>
            <person name="Weiand M."/>
            <person name="Wilkinson J."/>
            <person name="Wilson A."/>
            <person name="Yadav S."/>
            <person name="Young G."/>
            <person name="Yu Q."/>
            <person name="Zembek L."/>
            <person name="Zhong D."/>
            <person name="Zimmer A."/>
            <person name="Zwirko Z."/>
            <person name="Jaffe D.B."/>
            <person name="Alvarez P."/>
            <person name="Brockman W."/>
            <person name="Butler J."/>
            <person name="Chin C."/>
            <person name="Gnerre S."/>
            <person name="Grabherr M."/>
            <person name="Kleber M."/>
            <person name="Mauceli E."/>
            <person name="MacCallum I."/>
        </authorList>
    </citation>
    <scope>NUCLEOTIDE SEQUENCE [LARGE SCALE GENOMIC DNA]</scope>
    <source>
        <strain evidence="11">MSH-3 / Tucson 14011-0111.49</strain>
    </source>
</reference>
<dbReference type="Gene3D" id="2.30.30.380">
    <property type="entry name" value="Zn-finger domain of Sec23/24"/>
    <property type="match status" value="1"/>
</dbReference>
<evidence type="ECO:0000256" key="3">
    <source>
        <dbReference type="ARBA" id="ARBA00022771"/>
    </source>
</evidence>
<evidence type="ECO:0000313" key="11">
    <source>
        <dbReference type="Proteomes" id="UP000008744"/>
    </source>
</evidence>
<dbReference type="OMA" id="SAGWNEV"/>
<dbReference type="STRING" id="7234.B4H9X3"/>
<keyword evidence="11" id="KW-1185">Reference proteome</keyword>
<name>B4H9X3_DROPE</name>
<dbReference type="PROSITE" id="PS01358">
    <property type="entry name" value="ZF_RANBP2_1"/>
    <property type="match status" value="2"/>
</dbReference>
<dbReference type="PROSITE" id="PS50199">
    <property type="entry name" value="ZF_RANBP2_2"/>
    <property type="match status" value="2"/>
</dbReference>
<dbReference type="GO" id="GO:0004198">
    <property type="term" value="F:calcium-dependent cysteine-type endopeptidase activity"/>
    <property type="evidence" value="ECO:0007669"/>
    <property type="project" value="InterPro"/>
</dbReference>
<evidence type="ECO:0000256" key="4">
    <source>
        <dbReference type="ARBA" id="ARBA00022833"/>
    </source>
</evidence>
<dbReference type="PANTHER" id="PTHR10183:SF382">
    <property type="entry name" value="CALPAIN-15"/>
    <property type="match status" value="1"/>
</dbReference>
<feature type="region of interest" description="Disordered" evidence="7">
    <location>
        <begin position="15"/>
        <end position="40"/>
    </location>
</feature>
<proteinExistence type="inferred from homology"/>
<keyword evidence="3 6" id="KW-0863">Zinc-finger</keyword>
<gene>
    <name evidence="10" type="primary">Dper\GL16011</name>
    <name evidence="10" type="ORF">Dper_GL16011</name>
</gene>
<evidence type="ECO:0000259" key="9">
    <source>
        <dbReference type="PROSITE" id="PS50203"/>
    </source>
</evidence>
<dbReference type="OrthoDB" id="424753at2759"/>
<dbReference type="InterPro" id="IPR022684">
    <property type="entry name" value="Calpain_cysteine_protease"/>
</dbReference>
<keyword evidence="2" id="KW-0479">Metal-binding</keyword>
<keyword evidence="4" id="KW-0862">Zinc</keyword>
<dbReference type="InterPro" id="IPR001300">
    <property type="entry name" value="Peptidase_C2_calpain_cat"/>
</dbReference>
<feature type="domain" description="RanBP2-type" evidence="8">
    <location>
        <begin position="39"/>
        <end position="68"/>
    </location>
</feature>
<evidence type="ECO:0000256" key="7">
    <source>
        <dbReference type="SAM" id="MobiDB-lite"/>
    </source>
</evidence>
<dbReference type="GO" id="GO:0005737">
    <property type="term" value="C:cytoplasm"/>
    <property type="evidence" value="ECO:0007669"/>
    <property type="project" value="TreeGrafter"/>
</dbReference>
<dbReference type="InterPro" id="IPR038765">
    <property type="entry name" value="Papain-like_cys_pep_sf"/>
</dbReference>
<dbReference type="SUPFAM" id="SSF54001">
    <property type="entry name" value="Cysteine proteinases"/>
    <property type="match status" value="1"/>
</dbReference>
<protein>
    <submittedName>
        <fullName evidence="10">GL16011</fullName>
    </submittedName>
</protein>
<evidence type="ECO:0000259" key="8">
    <source>
        <dbReference type="PROSITE" id="PS50199"/>
    </source>
</evidence>
<comment type="similarity">
    <text evidence="1">Belongs to the peptidase C2 family.</text>
</comment>
<dbReference type="eggNOG" id="KOG0045">
    <property type="taxonomic scope" value="Eukaryota"/>
</dbReference>
<dbReference type="AlphaFoldDB" id="B4H9X3"/>
<dbReference type="GO" id="GO:0006508">
    <property type="term" value="P:proteolysis"/>
    <property type="evidence" value="ECO:0007669"/>
    <property type="project" value="InterPro"/>
</dbReference>
<feature type="compositionally biased region" description="Low complexity" evidence="7">
    <location>
        <begin position="19"/>
        <end position="32"/>
    </location>
</feature>
<evidence type="ECO:0000256" key="1">
    <source>
        <dbReference type="ARBA" id="ARBA00007623"/>
    </source>
</evidence>
<evidence type="ECO:0000256" key="5">
    <source>
        <dbReference type="PROSITE-ProRule" id="PRU00239"/>
    </source>
</evidence>
<dbReference type="Proteomes" id="UP000008744">
    <property type="component" value="Unassembled WGS sequence"/>
</dbReference>
<comment type="caution">
    <text evidence="5">Lacks conserved residue(s) required for the propagation of feature annotation.</text>
</comment>
<feature type="domain" description="RanBP2-type" evidence="8">
    <location>
        <begin position="79"/>
        <end position="109"/>
    </location>
</feature>
<dbReference type="InterPro" id="IPR036443">
    <property type="entry name" value="Znf_RanBP2_sf"/>
</dbReference>
<dbReference type="PANTHER" id="PTHR10183">
    <property type="entry name" value="CALPAIN"/>
    <property type="match status" value="1"/>
</dbReference>
<organism evidence="11">
    <name type="scientific">Drosophila persimilis</name>
    <name type="common">Fruit fly</name>
    <dbReference type="NCBI Taxonomy" id="7234"/>
    <lineage>
        <taxon>Eukaryota</taxon>
        <taxon>Metazoa</taxon>
        <taxon>Ecdysozoa</taxon>
        <taxon>Arthropoda</taxon>
        <taxon>Hexapoda</taxon>
        <taxon>Insecta</taxon>
        <taxon>Pterygota</taxon>
        <taxon>Neoptera</taxon>
        <taxon>Endopterygota</taxon>
        <taxon>Diptera</taxon>
        <taxon>Brachycera</taxon>
        <taxon>Muscomorpha</taxon>
        <taxon>Ephydroidea</taxon>
        <taxon>Drosophilidae</taxon>
        <taxon>Drosophila</taxon>
        <taxon>Sophophora</taxon>
    </lineage>
</organism>
<accession>B4H9X3</accession>
<dbReference type="GO" id="GO:0007399">
    <property type="term" value="P:nervous system development"/>
    <property type="evidence" value="ECO:0007669"/>
    <property type="project" value="EnsemblMetazoa"/>
</dbReference>
<evidence type="ECO:0000256" key="6">
    <source>
        <dbReference type="PROSITE-ProRule" id="PRU00322"/>
    </source>
</evidence>
<dbReference type="SUPFAM" id="SSF90209">
    <property type="entry name" value="Ran binding protein zinc finger-like"/>
    <property type="match status" value="1"/>
</dbReference>